<feature type="transmembrane region" description="Helical" evidence="1">
    <location>
        <begin position="507"/>
        <end position="532"/>
    </location>
</feature>
<name>A0A6A6HI13_VIRVR</name>
<reference evidence="3" key="1">
    <citation type="journal article" date="2020" name="Stud. Mycol.">
        <title>101 Dothideomycetes genomes: a test case for predicting lifestyles and emergence of pathogens.</title>
        <authorList>
            <person name="Haridas S."/>
            <person name="Albert R."/>
            <person name="Binder M."/>
            <person name="Bloem J."/>
            <person name="Labutti K."/>
            <person name="Salamov A."/>
            <person name="Andreopoulos B."/>
            <person name="Baker S."/>
            <person name="Barry K."/>
            <person name="Bills G."/>
            <person name="Bluhm B."/>
            <person name="Cannon C."/>
            <person name="Castanera R."/>
            <person name="Culley D."/>
            <person name="Daum C."/>
            <person name="Ezra D."/>
            <person name="Gonzalez J."/>
            <person name="Henrissat B."/>
            <person name="Kuo A."/>
            <person name="Liang C."/>
            <person name="Lipzen A."/>
            <person name="Lutzoni F."/>
            <person name="Magnuson J."/>
            <person name="Mondo S."/>
            <person name="Nolan M."/>
            <person name="Ohm R."/>
            <person name="Pangilinan J."/>
            <person name="Park H.-J."/>
            <person name="Ramirez L."/>
            <person name="Alfaro M."/>
            <person name="Sun H."/>
            <person name="Tritt A."/>
            <person name="Yoshinaga Y."/>
            <person name="Zwiers L.-H."/>
            <person name="Turgeon B."/>
            <person name="Goodwin S."/>
            <person name="Spatafora J."/>
            <person name="Crous P."/>
            <person name="Grigoriev I."/>
        </authorList>
    </citation>
    <scope>NUCLEOTIDE SEQUENCE</scope>
    <source>
        <strain evidence="3">Tuck. ex Michener</strain>
    </source>
</reference>
<protein>
    <recommendedName>
        <fullName evidence="2">CorA-like transporter domain-containing protein</fullName>
    </recommendedName>
</protein>
<keyword evidence="1" id="KW-0472">Membrane</keyword>
<dbReference type="Pfam" id="PF26616">
    <property type="entry name" value="CorA-like"/>
    <property type="match status" value="1"/>
</dbReference>
<evidence type="ECO:0000313" key="4">
    <source>
        <dbReference type="Proteomes" id="UP000800092"/>
    </source>
</evidence>
<keyword evidence="1" id="KW-0812">Transmembrane</keyword>
<sequence length="592" mass="67878">MSSEFARMEEAAASYPKDLDDPNTLHHELNAYHRRLERDASHLCCTDEASVDVLELLEGAREFKPFCLRNVDELKGHLRRLSALDFNEPVSRIIFIHARNSRETLRVTRNMLTLILAFHRIMPQFLDFIFSFGQQRYRQDFLYSGFRRQIDLSESDCHSQWSTHNFGRKFQSCYSLQSVELTSDALVPWSIRRAAVSNIFDIETGKTTWTIVKAGPLMKNRISKALSAKKTPPLEAFDSVPGALAASLEIHLLLCQWAGENWREYINYLEDELQKRTRDVLSQSVEGAPDPLQDNDIMETAEVNSPPWQSGMKRTFSQRSSATNGIRMLSWQSRQSTTEPAHSTRPIKKAGYSTAAISHWSQRRPFSLEDLKHIHFLAEQADEALLVIKSNEKIISELQGHYRTILGPELFQNDLKTQCSTEYRRFNDRMDAIIDDLRVHQYRLVTLQSLFNSKKAQLNGMLDFWNSQATNYLAMKAQLSAEEMEKMTEEMGIIAVRTERGTVSMTIVTLITLLFLPATFTATLMSTGVLQLTPSDAGKPIEAFSLPAFERFLEIALPLTAMTFVICAIFYRYVTRKRKNKEQEGKTNEMIV</sequence>
<dbReference type="AlphaFoldDB" id="A0A6A6HI13"/>
<keyword evidence="4" id="KW-1185">Reference proteome</keyword>
<organism evidence="3 4">
    <name type="scientific">Viridothelium virens</name>
    <name type="common">Speckled blister lichen</name>
    <name type="synonym">Trypethelium virens</name>
    <dbReference type="NCBI Taxonomy" id="1048519"/>
    <lineage>
        <taxon>Eukaryota</taxon>
        <taxon>Fungi</taxon>
        <taxon>Dikarya</taxon>
        <taxon>Ascomycota</taxon>
        <taxon>Pezizomycotina</taxon>
        <taxon>Dothideomycetes</taxon>
        <taxon>Dothideomycetes incertae sedis</taxon>
        <taxon>Trypetheliales</taxon>
        <taxon>Trypetheliaceae</taxon>
        <taxon>Viridothelium</taxon>
    </lineage>
</organism>
<dbReference type="EMBL" id="ML991778">
    <property type="protein sequence ID" value="KAF2237775.1"/>
    <property type="molecule type" value="Genomic_DNA"/>
</dbReference>
<proteinExistence type="predicted"/>
<feature type="transmembrane region" description="Helical" evidence="1">
    <location>
        <begin position="552"/>
        <end position="574"/>
    </location>
</feature>
<gene>
    <name evidence="3" type="ORF">EV356DRAFT_573795</name>
</gene>
<dbReference type="InterPro" id="IPR058257">
    <property type="entry name" value="CorA-like_dom"/>
</dbReference>
<evidence type="ECO:0000256" key="1">
    <source>
        <dbReference type="SAM" id="Phobius"/>
    </source>
</evidence>
<keyword evidence="1" id="KW-1133">Transmembrane helix</keyword>
<dbReference type="OrthoDB" id="5396681at2759"/>
<evidence type="ECO:0000259" key="2">
    <source>
        <dbReference type="Pfam" id="PF26616"/>
    </source>
</evidence>
<evidence type="ECO:0000313" key="3">
    <source>
        <dbReference type="EMBL" id="KAF2237775.1"/>
    </source>
</evidence>
<accession>A0A6A6HI13</accession>
<dbReference type="Proteomes" id="UP000800092">
    <property type="component" value="Unassembled WGS sequence"/>
</dbReference>
<feature type="domain" description="CorA-like transporter" evidence="2">
    <location>
        <begin position="10"/>
        <end position="280"/>
    </location>
</feature>